<dbReference type="InterPro" id="IPR000515">
    <property type="entry name" value="MetI-like"/>
</dbReference>
<keyword evidence="3" id="KW-1003">Cell membrane</keyword>
<accession>A0A1H5P9X9</accession>
<evidence type="ECO:0000256" key="5">
    <source>
        <dbReference type="ARBA" id="ARBA00022989"/>
    </source>
</evidence>
<keyword evidence="5 7" id="KW-1133">Transmembrane helix</keyword>
<dbReference type="InterPro" id="IPR051393">
    <property type="entry name" value="ABC_transporter_permease"/>
</dbReference>
<evidence type="ECO:0000313" key="10">
    <source>
        <dbReference type="EMBL" id="SEF10626.1"/>
    </source>
</evidence>
<feature type="transmembrane region" description="Helical" evidence="7">
    <location>
        <begin position="96"/>
        <end position="120"/>
    </location>
</feature>
<evidence type="ECO:0000256" key="7">
    <source>
        <dbReference type="RuleBase" id="RU363032"/>
    </source>
</evidence>
<dbReference type="CDD" id="cd06261">
    <property type="entry name" value="TM_PBP2"/>
    <property type="match status" value="1"/>
</dbReference>
<evidence type="ECO:0000256" key="8">
    <source>
        <dbReference type="SAM" id="MobiDB-lite"/>
    </source>
</evidence>
<feature type="transmembrane region" description="Helical" evidence="7">
    <location>
        <begin position="141"/>
        <end position="161"/>
    </location>
</feature>
<proteinExistence type="inferred from homology"/>
<dbReference type="PANTHER" id="PTHR30193:SF41">
    <property type="entry name" value="DIACETYLCHITOBIOSE UPTAKE SYSTEM PERMEASE PROTEIN NGCF"/>
    <property type="match status" value="1"/>
</dbReference>
<protein>
    <submittedName>
        <fullName evidence="10">Raffinose/stachyose/melibiose transport system permease protein</fullName>
    </submittedName>
</protein>
<dbReference type="InterPro" id="IPR035906">
    <property type="entry name" value="MetI-like_sf"/>
</dbReference>
<feature type="transmembrane region" description="Helical" evidence="7">
    <location>
        <begin position="231"/>
        <end position="252"/>
    </location>
</feature>
<dbReference type="Gene3D" id="1.10.3720.10">
    <property type="entry name" value="MetI-like"/>
    <property type="match status" value="1"/>
</dbReference>
<feature type="transmembrane region" description="Helical" evidence="7">
    <location>
        <begin position="39"/>
        <end position="65"/>
    </location>
</feature>
<dbReference type="PROSITE" id="PS50928">
    <property type="entry name" value="ABC_TM1"/>
    <property type="match status" value="1"/>
</dbReference>
<dbReference type="Proteomes" id="UP000181980">
    <property type="component" value="Unassembled WGS sequence"/>
</dbReference>
<keyword evidence="6 7" id="KW-0472">Membrane</keyword>
<feature type="domain" description="ABC transmembrane type-1" evidence="9">
    <location>
        <begin position="97"/>
        <end position="308"/>
    </location>
</feature>
<evidence type="ECO:0000259" key="9">
    <source>
        <dbReference type="PROSITE" id="PS50928"/>
    </source>
</evidence>
<gene>
    <name evidence="10" type="ORF">SAMN04488561_3963</name>
</gene>
<dbReference type="AlphaFoldDB" id="A0A1H5P9X9"/>
<dbReference type="GO" id="GO:0005886">
    <property type="term" value="C:plasma membrane"/>
    <property type="evidence" value="ECO:0007669"/>
    <property type="project" value="UniProtKB-SubCell"/>
</dbReference>
<comment type="similarity">
    <text evidence="7">Belongs to the binding-protein-dependent transport system permease family.</text>
</comment>
<reference evidence="11" key="1">
    <citation type="submission" date="2016-10" db="EMBL/GenBank/DDBJ databases">
        <authorList>
            <person name="Varghese N."/>
            <person name="Submissions S."/>
        </authorList>
    </citation>
    <scope>NUCLEOTIDE SEQUENCE [LARGE SCALE GENOMIC DNA]</scope>
    <source>
        <strain evidence="11">DSM 45237</strain>
    </source>
</reference>
<name>A0A1H5P9X9_9ACTN</name>
<dbReference type="SUPFAM" id="SSF161098">
    <property type="entry name" value="MetI-like"/>
    <property type="match status" value="1"/>
</dbReference>
<evidence type="ECO:0000256" key="1">
    <source>
        <dbReference type="ARBA" id="ARBA00004651"/>
    </source>
</evidence>
<keyword evidence="11" id="KW-1185">Reference proteome</keyword>
<evidence type="ECO:0000256" key="2">
    <source>
        <dbReference type="ARBA" id="ARBA00022448"/>
    </source>
</evidence>
<feature type="transmembrane region" description="Helical" evidence="7">
    <location>
        <begin position="181"/>
        <end position="206"/>
    </location>
</feature>
<evidence type="ECO:0000313" key="11">
    <source>
        <dbReference type="Proteomes" id="UP000181980"/>
    </source>
</evidence>
<evidence type="ECO:0000256" key="3">
    <source>
        <dbReference type="ARBA" id="ARBA00022475"/>
    </source>
</evidence>
<keyword evidence="4 7" id="KW-0812">Transmembrane</keyword>
<dbReference type="STRING" id="561176.SAMN04488561_3963"/>
<comment type="subcellular location">
    <subcellularLocation>
        <location evidence="1 7">Cell membrane</location>
        <topology evidence="1 7">Multi-pass membrane protein</topology>
    </subcellularLocation>
</comment>
<evidence type="ECO:0000256" key="4">
    <source>
        <dbReference type="ARBA" id="ARBA00022692"/>
    </source>
</evidence>
<dbReference type="Pfam" id="PF00528">
    <property type="entry name" value="BPD_transp_1"/>
    <property type="match status" value="1"/>
</dbReference>
<sequence>MGLAALKVSPARTDDPPAPAPGHPGTAAVRRRRWRDGALSLGMLAPAVVVYTVMTIVPVVVALYLSLTDWNGFSDATFIGVENYTRLFEDPGISRAWVVTFVVAAFGSVGMLGLGLAYALQLKERSRTNSFFRALAYYPHVISALILGFLWSAILGTNGAINITLERFGVGPVGFLFDETLAVITLVGVIVWAGFGFNVVLFVAALQTVPHDLIEAAQIDGASRRQINRRIVIPMISPVVTVAMVLNLVGLIKVYDIVVSLTDGGPAGSTETIAYVILSRSFASTDVGFATAQAVALMVVSAVLSVLVAAMRNRQDQAAAN</sequence>
<evidence type="ECO:0000256" key="6">
    <source>
        <dbReference type="ARBA" id="ARBA00023136"/>
    </source>
</evidence>
<feature type="transmembrane region" description="Helical" evidence="7">
    <location>
        <begin position="287"/>
        <end position="310"/>
    </location>
</feature>
<dbReference type="PANTHER" id="PTHR30193">
    <property type="entry name" value="ABC TRANSPORTER PERMEASE PROTEIN"/>
    <property type="match status" value="1"/>
</dbReference>
<feature type="region of interest" description="Disordered" evidence="8">
    <location>
        <begin position="8"/>
        <end position="27"/>
    </location>
</feature>
<dbReference type="EMBL" id="FNUC01000004">
    <property type="protein sequence ID" value="SEF10626.1"/>
    <property type="molecule type" value="Genomic_DNA"/>
</dbReference>
<dbReference type="GO" id="GO:0055085">
    <property type="term" value="P:transmembrane transport"/>
    <property type="evidence" value="ECO:0007669"/>
    <property type="project" value="InterPro"/>
</dbReference>
<keyword evidence="2 7" id="KW-0813">Transport</keyword>
<organism evidence="10 11">
    <name type="scientific">Jiangella alba</name>
    <dbReference type="NCBI Taxonomy" id="561176"/>
    <lineage>
        <taxon>Bacteria</taxon>
        <taxon>Bacillati</taxon>
        <taxon>Actinomycetota</taxon>
        <taxon>Actinomycetes</taxon>
        <taxon>Jiangellales</taxon>
        <taxon>Jiangellaceae</taxon>
        <taxon>Jiangella</taxon>
    </lineage>
</organism>